<evidence type="ECO:0000313" key="7">
    <source>
        <dbReference type="Proteomes" id="UP001596435"/>
    </source>
</evidence>
<dbReference type="PANTHER" id="PTHR30346:SF29">
    <property type="entry name" value="LYSR SUBSTRATE-BINDING"/>
    <property type="match status" value="1"/>
</dbReference>
<dbReference type="InterPro" id="IPR036388">
    <property type="entry name" value="WH-like_DNA-bd_sf"/>
</dbReference>
<dbReference type="Gene3D" id="3.40.190.10">
    <property type="entry name" value="Periplasmic binding protein-like II"/>
    <property type="match status" value="2"/>
</dbReference>
<gene>
    <name evidence="6" type="ORF">ACFQMG_34005</name>
</gene>
<evidence type="ECO:0000313" key="6">
    <source>
        <dbReference type="EMBL" id="MFC7184577.1"/>
    </source>
</evidence>
<dbReference type="InterPro" id="IPR005119">
    <property type="entry name" value="LysR_subst-bd"/>
</dbReference>
<dbReference type="Pfam" id="PF00126">
    <property type="entry name" value="HTH_1"/>
    <property type="match status" value="1"/>
</dbReference>
<evidence type="ECO:0000256" key="1">
    <source>
        <dbReference type="ARBA" id="ARBA00009437"/>
    </source>
</evidence>
<keyword evidence="3" id="KW-0238">DNA-binding</keyword>
<dbReference type="PANTHER" id="PTHR30346">
    <property type="entry name" value="TRANSCRIPTIONAL DUAL REGULATOR HCAR-RELATED"/>
    <property type="match status" value="1"/>
</dbReference>
<dbReference type="PROSITE" id="PS50931">
    <property type="entry name" value="HTH_LYSR"/>
    <property type="match status" value="1"/>
</dbReference>
<reference evidence="7" key="1">
    <citation type="journal article" date="2019" name="Int. J. Syst. Evol. Microbiol.">
        <title>The Global Catalogue of Microorganisms (GCM) 10K type strain sequencing project: providing services to taxonomists for standard genome sequencing and annotation.</title>
        <authorList>
            <consortium name="The Broad Institute Genomics Platform"/>
            <consortium name="The Broad Institute Genome Sequencing Center for Infectious Disease"/>
            <person name="Wu L."/>
            <person name="Ma J."/>
        </authorList>
    </citation>
    <scope>NUCLEOTIDE SEQUENCE [LARGE SCALE GENOMIC DNA]</scope>
    <source>
        <strain evidence="7">CGMCC 1.12859</strain>
    </source>
</reference>
<name>A0ABW2G8S2_9ACTN</name>
<organism evidence="6 7">
    <name type="scientific">Kitasatospora paranensis</name>
    <dbReference type="NCBI Taxonomy" id="258053"/>
    <lineage>
        <taxon>Bacteria</taxon>
        <taxon>Bacillati</taxon>
        <taxon>Actinomycetota</taxon>
        <taxon>Actinomycetes</taxon>
        <taxon>Kitasatosporales</taxon>
        <taxon>Streptomycetaceae</taxon>
        <taxon>Kitasatospora</taxon>
    </lineage>
</organism>
<evidence type="ECO:0000256" key="4">
    <source>
        <dbReference type="ARBA" id="ARBA00023163"/>
    </source>
</evidence>
<dbReference type="RefSeq" id="WP_380232824.1">
    <property type="nucleotide sequence ID" value="NZ_JBHTAJ010000108.1"/>
</dbReference>
<dbReference type="EMBL" id="JBHTAJ010000108">
    <property type="protein sequence ID" value="MFC7184577.1"/>
    <property type="molecule type" value="Genomic_DNA"/>
</dbReference>
<protein>
    <submittedName>
        <fullName evidence="6">LysR family transcriptional regulator</fullName>
    </submittedName>
</protein>
<comment type="caution">
    <text evidence="6">The sequence shown here is derived from an EMBL/GenBank/DDBJ whole genome shotgun (WGS) entry which is preliminary data.</text>
</comment>
<dbReference type="SUPFAM" id="SSF46785">
    <property type="entry name" value="Winged helix' DNA-binding domain"/>
    <property type="match status" value="1"/>
</dbReference>
<feature type="non-terminal residue" evidence="6">
    <location>
        <position position="266"/>
    </location>
</feature>
<accession>A0ABW2G8S2</accession>
<dbReference type="Pfam" id="PF03466">
    <property type="entry name" value="LysR_substrate"/>
    <property type="match status" value="1"/>
</dbReference>
<dbReference type="Gene3D" id="1.10.10.10">
    <property type="entry name" value="Winged helix-like DNA-binding domain superfamily/Winged helix DNA-binding domain"/>
    <property type="match status" value="1"/>
</dbReference>
<dbReference type="Proteomes" id="UP001596435">
    <property type="component" value="Unassembled WGS sequence"/>
</dbReference>
<evidence type="ECO:0000259" key="5">
    <source>
        <dbReference type="PROSITE" id="PS50931"/>
    </source>
</evidence>
<evidence type="ECO:0000256" key="3">
    <source>
        <dbReference type="ARBA" id="ARBA00023125"/>
    </source>
</evidence>
<feature type="domain" description="HTH lysR-type" evidence="5">
    <location>
        <begin position="2"/>
        <end position="59"/>
    </location>
</feature>
<proteinExistence type="inferred from homology"/>
<keyword evidence="7" id="KW-1185">Reference proteome</keyword>
<dbReference type="SUPFAM" id="SSF53850">
    <property type="entry name" value="Periplasmic binding protein-like II"/>
    <property type="match status" value="1"/>
</dbReference>
<evidence type="ECO:0000256" key="2">
    <source>
        <dbReference type="ARBA" id="ARBA00023015"/>
    </source>
</evidence>
<dbReference type="InterPro" id="IPR000847">
    <property type="entry name" value="LysR_HTH_N"/>
</dbReference>
<comment type="similarity">
    <text evidence="1">Belongs to the LysR transcriptional regulatory family.</text>
</comment>
<dbReference type="InterPro" id="IPR036390">
    <property type="entry name" value="WH_DNA-bd_sf"/>
</dbReference>
<sequence length="266" mass="28110">MLELRHLQVLRAVAQEGSLAAAGRALGHSQPTVSHHLATLEAHFRTPLVHRGARGAVLTDAGAALLPHAEAVLGRITVAEQEIRELVRRGSATLRVGTFPSAGALLLPPAVRTLHRTGVRIHLTEGELPALLDGLRSRRLHVALVYSRPDGTLDLGEDMVVHPLLDDPLQLVLPADHPQAAAERVPIAGLREDGWILGATEDDPVDRVLARACAAHGFAPVPVLRTDDYGVLQGFVAAGVGVALVPRLGLGPPRPDLAVRPVDGPP</sequence>
<keyword evidence="4" id="KW-0804">Transcription</keyword>
<keyword evidence="2" id="KW-0805">Transcription regulation</keyword>